<evidence type="ECO:0000256" key="1">
    <source>
        <dbReference type="SAM" id="MobiDB-lite"/>
    </source>
</evidence>
<sequence>MLSTSRSRRRDSSAIGTSHIVSPTLAVSSPPPPNPADPPHHSHERHQRRRSIVVQRDLYANGERDAVRCRRGGLEGLDEILAMAPPVASGAFATSSKSFSPSILSSRRASAPAPSSFSSPPTTRSSAPSTSTLPCPVSRTLPPPVAAPLMRARTLTGAVKRKPAPKVALEDDFDTVSDPRWDGRVVLPASSSGQPAAESLEREVRQMRVDDASAGCGLGIGIGGGGGGGGSLLAARRRLSGPTALQLEPLSSASHLSVPTA</sequence>
<feature type="region of interest" description="Disordered" evidence="1">
    <location>
        <begin position="105"/>
        <end position="144"/>
    </location>
</feature>
<dbReference type="AlphaFoldDB" id="A0AAV5GM57"/>
<feature type="compositionally biased region" description="Low complexity" evidence="1">
    <location>
        <begin position="105"/>
        <end position="134"/>
    </location>
</feature>
<proteinExistence type="predicted"/>
<evidence type="ECO:0000313" key="3">
    <source>
        <dbReference type="Proteomes" id="UP001342314"/>
    </source>
</evidence>
<evidence type="ECO:0000313" key="2">
    <source>
        <dbReference type="EMBL" id="GJN93695.1"/>
    </source>
</evidence>
<protein>
    <submittedName>
        <fullName evidence="2">Uncharacterized protein</fullName>
    </submittedName>
</protein>
<feature type="region of interest" description="Disordered" evidence="1">
    <location>
        <begin position="1"/>
        <end position="66"/>
    </location>
</feature>
<organism evidence="2 3">
    <name type="scientific">Rhodotorula paludigena</name>
    <dbReference type="NCBI Taxonomy" id="86838"/>
    <lineage>
        <taxon>Eukaryota</taxon>
        <taxon>Fungi</taxon>
        <taxon>Dikarya</taxon>
        <taxon>Basidiomycota</taxon>
        <taxon>Pucciniomycotina</taxon>
        <taxon>Microbotryomycetes</taxon>
        <taxon>Sporidiobolales</taxon>
        <taxon>Sporidiobolaceae</taxon>
        <taxon>Rhodotorula</taxon>
    </lineage>
</organism>
<reference evidence="2 3" key="1">
    <citation type="submission" date="2021-12" db="EMBL/GenBank/DDBJ databases">
        <title>High titer production of polyol ester of fatty acids by Rhodotorula paludigena BS15 towards product separation-free biomass refinery.</title>
        <authorList>
            <person name="Mano J."/>
            <person name="Ono H."/>
            <person name="Tanaka T."/>
            <person name="Naito K."/>
            <person name="Sushida H."/>
            <person name="Ike M."/>
            <person name="Tokuyasu K."/>
            <person name="Kitaoka M."/>
        </authorList>
    </citation>
    <scope>NUCLEOTIDE SEQUENCE [LARGE SCALE GENOMIC DNA]</scope>
    <source>
        <strain evidence="2 3">BS15</strain>
    </source>
</reference>
<accession>A0AAV5GM57</accession>
<feature type="compositionally biased region" description="Polar residues" evidence="1">
    <location>
        <begin position="14"/>
        <end position="27"/>
    </location>
</feature>
<name>A0AAV5GM57_9BASI</name>
<comment type="caution">
    <text evidence="2">The sequence shown here is derived from an EMBL/GenBank/DDBJ whole genome shotgun (WGS) entry which is preliminary data.</text>
</comment>
<dbReference type="Proteomes" id="UP001342314">
    <property type="component" value="Unassembled WGS sequence"/>
</dbReference>
<gene>
    <name evidence="2" type="ORF">Rhopal_006752-T1</name>
</gene>
<dbReference type="EMBL" id="BQKY01000014">
    <property type="protein sequence ID" value="GJN93695.1"/>
    <property type="molecule type" value="Genomic_DNA"/>
</dbReference>
<feature type="compositionally biased region" description="Basic residues" evidence="1">
    <location>
        <begin position="42"/>
        <end position="51"/>
    </location>
</feature>
<keyword evidence="3" id="KW-1185">Reference proteome</keyword>